<protein>
    <submittedName>
        <fullName evidence="1">Uncharacterized protein</fullName>
    </submittedName>
</protein>
<dbReference type="Proteomes" id="UP000828941">
    <property type="component" value="Chromosome 7"/>
</dbReference>
<evidence type="ECO:0000313" key="2">
    <source>
        <dbReference type="Proteomes" id="UP000828941"/>
    </source>
</evidence>
<sequence>MLCSPNRCHAGALNPIWAHYSVSLPLVNEGDRLFDYWGEQGARWDGTEREAGEEVFSQCANDLVWRRLDYWW</sequence>
<comment type="caution">
    <text evidence="1">The sequence shown here is derived from an EMBL/GenBank/DDBJ whole genome shotgun (WGS) entry which is preliminary data.</text>
</comment>
<name>A0ACB9NCN3_BAUVA</name>
<accession>A0ACB9NCN3</accession>
<keyword evidence="2" id="KW-1185">Reference proteome</keyword>
<gene>
    <name evidence="1" type="ORF">L6164_018725</name>
</gene>
<proteinExistence type="predicted"/>
<organism evidence="1 2">
    <name type="scientific">Bauhinia variegata</name>
    <name type="common">Purple orchid tree</name>
    <name type="synonym">Phanera variegata</name>
    <dbReference type="NCBI Taxonomy" id="167791"/>
    <lineage>
        <taxon>Eukaryota</taxon>
        <taxon>Viridiplantae</taxon>
        <taxon>Streptophyta</taxon>
        <taxon>Embryophyta</taxon>
        <taxon>Tracheophyta</taxon>
        <taxon>Spermatophyta</taxon>
        <taxon>Magnoliopsida</taxon>
        <taxon>eudicotyledons</taxon>
        <taxon>Gunneridae</taxon>
        <taxon>Pentapetalae</taxon>
        <taxon>rosids</taxon>
        <taxon>fabids</taxon>
        <taxon>Fabales</taxon>
        <taxon>Fabaceae</taxon>
        <taxon>Cercidoideae</taxon>
        <taxon>Cercideae</taxon>
        <taxon>Bauhiniinae</taxon>
        <taxon>Bauhinia</taxon>
    </lineage>
</organism>
<dbReference type="EMBL" id="CM039432">
    <property type="protein sequence ID" value="KAI4333981.1"/>
    <property type="molecule type" value="Genomic_DNA"/>
</dbReference>
<reference evidence="1 2" key="1">
    <citation type="journal article" date="2022" name="DNA Res.">
        <title>Chromosomal-level genome assembly of the orchid tree Bauhinia variegata (Leguminosae; Cercidoideae) supports the allotetraploid origin hypothesis of Bauhinia.</title>
        <authorList>
            <person name="Zhong Y."/>
            <person name="Chen Y."/>
            <person name="Zheng D."/>
            <person name="Pang J."/>
            <person name="Liu Y."/>
            <person name="Luo S."/>
            <person name="Meng S."/>
            <person name="Qian L."/>
            <person name="Wei D."/>
            <person name="Dai S."/>
            <person name="Zhou R."/>
        </authorList>
    </citation>
    <scope>NUCLEOTIDE SEQUENCE [LARGE SCALE GENOMIC DNA]</scope>
    <source>
        <strain evidence="1">BV-YZ2020</strain>
    </source>
</reference>
<evidence type="ECO:0000313" key="1">
    <source>
        <dbReference type="EMBL" id="KAI4333981.1"/>
    </source>
</evidence>